<evidence type="ECO:0000313" key="1">
    <source>
        <dbReference type="EMBL" id="KAL3418707.1"/>
    </source>
</evidence>
<comment type="caution">
    <text evidence="1">The sequence shown here is derived from an EMBL/GenBank/DDBJ whole genome shotgun (WGS) entry which is preliminary data.</text>
</comment>
<dbReference type="Proteomes" id="UP001629113">
    <property type="component" value="Unassembled WGS sequence"/>
</dbReference>
<accession>A0ABR4P619</accession>
<organism evidence="1 2">
    <name type="scientific">Phlyctema vagabunda</name>
    <dbReference type="NCBI Taxonomy" id="108571"/>
    <lineage>
        <taxon>Eukaryota</taxon>
        <taxon>Fungi</taxon>
        <taxon>Dikarya</taxon>
        <taxon>Ascomycota</taxon>
        <taxon>Pezizomycotina</taxon>
        <taxon>Leotiomycetes</taxon>
        <taxon>Helotiales</taxon>
        <taxon>Dermateaceae</taxon>
        <taxon>Phlyctema</taxon>
    </lineage>
</organism>
<sequence length="180" mass="20399">METNDGEECLMRYKKWLETSLENQHGPEDVEFGYELACIYNETGVAYAMNEMTGKILYALGNVYVSQRMFGKGSVFHTRCFNQHRATLGNDHHRVGDICVRLADHNLRMKNFPEAKNHIKQALKISSSRSYDKQELARATFKQGQTDVQGYGRCGCCNRELPASFQPPSISLVKGSATHK</sequence>
<name>A0ABR4P619_9HELO</name>
<dbReference type="Gene3D" id="1.25.40.10">
    <property type="entry name" value="Tetratricopeptide repeat domain"/>
    <property type="match status" value="1"/>
</dbReference>
<dbReference type="SUPFAM" id="SSF48452">
    <property type="entry name" value="TPR-like"/>
    <property type="match status" value="1"/>
</dbReference>
<dbReference type="EMBL" id="JBFCZG010000009">
    <property type="protein sequence ID" value="KAL3418707.1"/>
    <property type="molecule type" value="Genomic_DNA"/>
</dbReference>
<gene>
    <name evidence="1" type="ORF">PVAG01_10423</name>
</gene>
<evidence type="ECO:0000313" key="2">
    <source>
        <dbReference type="Proteomes" id="UP001629113"/>
    </source>
</evidence>
<protein>
    <submittedName>
        <fullName evidence="1">Uncharacterized protein</fullName>
    </submittedName>
</protein>
<dbReference type="InterPro" id="IPR011990">
    <property type="entry name" value="TPR-like_helical_dom_sf"/>
</dbReference>
<reference evidence="1 2" key="1">
    <citation type="submission" date="2024-06" db="EMBL/GenBank/DDBJ databases">
        <title>Complete genome of Phlyctema vagabunda strain 19-DSS-EL-015.</title>
        <authorList>
            <person name="Fiorenzani C."/>
        </authorList>
    </citation>
    <scope>NUCLEOTIDE SEQUENCE [LARGE SCALE GENOMIC DNA]</scope>
    <source>
        <strain evidence="1 2">19-DSS-EL-015</strain>
    </source>
</reference>
<keyword evidence="2" id="KW-1185">Reference proteome</keyword>
<proteinExistence type="predicted"/>